<evidence type="ECO:0000256" key="2">
    <source>
        <dbReference type="SAM" id="SignalP"/>
    </source>
</evidence>
<evidence type="ECO:0000313" key="3">
    <source>
        <dbReference type="EMBL" id="MFD2262313.1"/>
    </source>
</evidence>
<feature type="region of interest" description="Disordered" evidence="1">
    <location>
        <begin position="18"/>
        <end position="110"/>
    </location>
</feature>
<feature type="compositionally biased region" description="Pro residues" evidence="1">
    <location>
        <begin position="74"/>
        <end position="90"/>
    </location>
</feature>
<gene>
    <name evidence="3" type="ORF">ACFSM5_05390</name>
</gene>
<keyword evidence="2" id="KW-0732">Signal</keyword>
<evidence type="ECO:0000256" key="1">
    <source>
        <dbReference type="SAM" id="MobiDB-lite"/>
    </source>
</evidence>
<feature type="chain" id="PRO_5046165730" description="Lipoprotein" evidence="2">
    <location>
        <begin position="19"/>
        <end position="281"/>
    </location>
</feature>
<evidence type="ECO:0000313" key="4">
    <source>
        <dbReference type="Proteomes" id="UP001597295"/>
    </source>
</evidence>
<protein>
    <recommendedName>
        <fullName evidence="5">Lipoprotein</fullName>
    </recommendedName>
</protein>
<comment type="caution">
    <text evidence="3">The sequence shown here is derived from an EMBL/GenBank/DDBJ whole genome shotgun (WGS) entry which is preliminary data.</text>
</comment>
<feature type="signal peptide" evidence="2">
    <location>
        <begin position="1"/>
        <end position="18"/>
    </location>
</feature>
<feature type="compositionally biased region" description="Pro residues" evidence="1">
    <location>
        <begin position="41"/>
        <end position="67"/>
    </location>
</feature>
<accession>A0ABW5DME5</accession>
<dbReference type="PROSITE" id="PS51257">
    <property type="entry name" value="PROKAR_LIPOPROTEIN"/>
    <property type="match status" value="1"/>
</dbReference>
<dbReference type="EMBL" id="JBHUIP010000003">
    <property type="protein sequence ID" value="MFD2262313.1"/>
    <property type="molecule type" value="Genomic_DNA"/>
</dbReference>
<keyword evidence="4" id="KW-1185">Reference proteome</keyword>
<dbReference type="Proteomes" id="UP001597295">
    <property type="component" value="Unassembled WGS sequence"/>
</dbReference>
<proteinExistence type="predicted"/>
<dbReference type="RefSeq" id="WP_379875240.1">
    <property type="nucleotide sequence ID" value="NZ_JBHUIP010000003.1"/>
</dbReference>
<evidence type="ECO:0008006" key="5">
    <source>
        <dbReference type="Google" id="ProtNLM"/>
    </source>
</evidence>
<reference evidence="4" key="1">
    <citation type="journal article" date="2019" name="Int. J. Syst. Evol. Microbiol.">
        <title>The Global Catalogue of Microorganisms (GCM) 10K type strain sequencing project: providing services to taxonomists for standard genome sequencing and annotation.</title>
        <authorList>
            <consortium name="The Broad Institute Genomics Platform"/>
            <consortium name="The Broad Institute Genome Sequencing Center for Infectious Disease"/>
            <person name="Wu L."/>
            <person name="Ma J."/>
        </authorList>
    </citation>
    <scope>NUCLEOTIDE SEQUENCE [LARGE SCALE GENOMIC DNA]</scope>
    <source>
        <strain evidence="4">CGMCC 1.19062</strain>
    </source>
</reference>
<name>A0ABW5DME5_9PROT</name>
<sequence length="281" mass="29863">MRGIWAAMAAMAVLSACSAPDMSREPPPPPAAPAPAAMRGAPPPAAAAKPAPPRPASAPTRLEPPVPAVQSVPLAPPPASGAASAPPPAPSQMEAALPPPPPAPERKTGWLVGSFGGHRERGLLTEYRLTLCDDKEVEAARLAFRPPPTPRIISEGGIEEELFSGTAFAVPLPEGRYHFCDTAFTSGSDTVEMKRRFAVPVAVRPGMVNYVGRYIGVPVFGRNFVGMRALESAYWVVNDRRAADWPALQRLSPKTMTQPPIDAVPPDEALARPVFWPMIRP</sequence>
<organism evidence="3 4">
    <name type="scientific">Lacibacterium aquatile</name>
    <dbReference type="NCBI Taxonomy" id="1168082"/>
    <lineage>
        <taxon>Bacteria</taxon>
        <taxon>Pseudomonadati</taxon>
        <taxon>Pseudomonadota</taxon>
        <taxon>Alphaproteobacteria</taxon>
        <taxon>Rhodospirillales</taxon>
        <taxon>Rhodospirillaceae</taxon>
    </lineage>
</organism>